<dbReference type="InterPro" id="IPR007499">
    <property type="entry name" value="ERF_bacteria_virus"/>
</dbReference>
<dbReference type="Pfam" id="PF04404">
    <property type="entry name" value="ERF"/>
    <property type="match status" value="1"/>
</dbReference>
<name>A0A6M1TZ28_9RHOB</name>
<keyword evidence="2" id="KW-1185">Reference proteome</keyword>
<dbReference type="RefSeq" id="WP_165050077.1">
    <property type="nucleotide sequence ID" value="NZ_JAALFE010000010.1"/>
</dbReference>
<organism evidence="1 2">
    <name type="scientific">Paragemmobacter kunshanensis</name>
    <dbReference type="NCBI Taxonomy" id="2583234"/>
    <lineage>
        <taxon>Bacteria</taxon>
        <taxon>Pseudomonadati</taxon>
        <taxon>Pseudomonadota</taxon>
        <taxon>Alphaproteobacteria</taxon>
        <taxon>Rhodobacterales</taxon>
        <taxon>Paracoccaceae</taxon>
        <taxon>Paragemmobacter</taxon>
    </lineage>
</organism>
<dbReference type="EMBL" id="JAALFE010000010">
    <property type="protein sequence ID" value="NGQ91482.1"/>
    <property type="molecule type" value="Genomic_DNA"/>
</dbReference>
<dbReference type="AlphaFoldDB" id="A0A6M1TZ28"/>
<comment type="caution">
    <text evidence="1">The sequence shown here is derived from an EMBL/GenBank/DDBJ whole genome shotgun (WGS) entry which is preliminary data.</text>
</comment>
<reference evidence="1 2" key="1">
    <citation type="submission" date="2020-02" db="EMBL/GenBank/DDBJ databases">
        <title>Rhodobacter translucens sp. nov., a novel bacterium isolated from activated sludge.</title>
        <authorList>
            <person name="Liu J."/>
        </authorList>
    </citation>
    <scope>NUCLEOTIDE SEQUENCE [LARGE SCALE GENOMIC DNA]</scope>
    <source>
        <strain evidence="1 2">HX-7-19</strain>
    </source>
</reference>
<gene>
    <name evidence="1" type="ORF">G5V65_11295</name>
</gene>
<accession>A0A6M1TZ28</accession>
<sequence length="185" mass="19470">MSDAIKALVKAQKEMGAVIKNTTNPHLKSKYADLGAVLDACQSALHGNGFAIMQPSGKDEFGQFVDTILAHESGERLSSRVYLVIGKQDMQGVGSAITYARRYGLLGMTGLAPEDDDGEATKAPKRQAAADPEALAIACESLANADSVEALNAIWLDLPPAVKADASALETAKKRKTQLTAKEAA</sequence>
<protein>
    <submittedName>
        <fullName evidence="1">ERF family protein</fullName>
    </submittedName>
</protein>
<proteinExistence type="predicted"/>
<evidence type="ECO:0000313" key="1">
    <source>
        <dbReference type="EMBL" id="NGQ91482.1"/>
    </source>
</evidence>
<evidence type="ECO:0000313" key="2">
    <source>
        <dbReference type="Proteomes" id="UP000474758"/>
    </source>
</evidence>
<dbReference type="Proteomes" id="UP000474758">
    <property type="component" value="Unassembled WGS sequence"/>
</dbReference>